<dbReference type="Proteomes" id="UP000555448">
    <property type="component" value="Unassembled WGS sequence"/>
</dbReference>
<organism evidence="2 3">
    <name type="scientific">Novosphingobium chloroacetimidivorans</name>
    <dbReference type="NCBI Taxonomy" id="1428314"/>
    <lineage>
        <taxon>Bacteria</taxon>
        <taxon>Pseudomonadati</taxon>
        <taxon>Pseudomonadota</taxon>
        <taxon>Alphaproteobacteria</taxon>
        <taxon>Sphingomonadales</taxon>
        <taxon>Sphingomonadaceae</taxon>
        <taxon>Novosphingobium</taxon>
    </lineage>
</organism>
<evidence type="ECO:0000313" key="2">
    <source>
        <dbReference type="EMBL" id="MBB4859159.1"/>
    </source>
</evidence>
<name>A0A7W7NX82_9SPHN</name>
<dbReference type="EMBL" id="JACHLR010000010">
    <property type="protein sequence ID" value="MBB4859159.1"/>
    <property type="molecule type" value="Genomic_DNA"/>
</dbReference>
<dbReference type="RefSeq" id="WP_246381659.1">
    <property type="nucleotide sequence ID" value="NZ_JACHLR010000010.1"/>
</dbReference>
<sequence length="195" mass="22105">MGGFETPKQYLDDQFTYSRESEGKTYGLRVLGSACVGNRVYYAACEPTRAGAVGPAFAVICLVRWNPRSPTNEHFGYKDMTEDMGPCEVSCPARILDLLGPTQKEYATAWRAACRETIAKRKRDLPDGGILRFEEPIRFTDGYVGQEFKIERAGRNVRLMALDNHGRYTVSRLRERDWRIIPQPKVHAAVFPPRA</sequence>
<protein>
    <recommendedName>
        <fullName evidence="1">DUF6927 domain-containing protein</fullName>
    </recommendedName>
</protein>
<dbReference type="Pfam" id="PF21992">
    <property type="entry name" value="DUF6927"/>
    <property type="match status" value="1"/>
</dbReference>
<reference evidence="2 3" key="1">
    <citation type="submission" date="2020-08" db="EMBL/GenBank/DDBJ databases">
        <title>Functional genomics of gut bacteria from endangered species of beetles.</title>
        <authorList>
            <person name="Carlos-Shanley C."/>
        </authorList>
    </citation>
    <scope>NUCLEOTIDE SEQUENCE [LARGE SCALE GENOMIC DNA]</scope>
    <source>
        <strain evidence="2 3">S00245</strain>
    </source>
</reference>
<keyword evidence="3" id="KW-1185">Reference proteome</keyword>
<evidence type="ECO:0000259" key="1">
    <source>
        <dbReference type="Pfam" id="PF21992"/>
    </source>
</evidence>
<accession>A0A7W7NX82</accession>
<proteinExistence type="predicted"/>
<comment type="caution">
    <text evidence="2">The sequence shown here is derived from an EMBL/GenBank/DDBJ whole genome shotgun (WGS) entry which is preliminary data.</text>
</comment>
<dbReference type="InterPro" id="IPR053845">
    <property type="entry name" value="DUF6927"/>
</dbReference>
<dbReference type="AlphaFoldDB" id="A0A7W7NX82"/>
<feature type="domain" description="DUF6927" evidence="1">
    <location>
        <begin position="101"/>
        <end position="172"/>
    </location>
</feature>
<gene>
    <name evidence="2" type="ORF">HNO88_002488</name>
</gene>
<evidence type="ECO:0000313" key="3">
    <source>
        <dbReference type="Proteomes" id="UP000555448"/>
    </source>
</evidence>